<dbReference type="AlphaFoldDB" id="A0A8J6P0Y7"/>
<organism evidence="1 2">
    <name type="scientific">Candidatus Desulfatibia vada</name>
    <dbReference type="NCBI Taxonomy" id="2841696"/>
    <lineage>
        <taxon>Bacteria</taxon>
        <taxon>Pseudomonadati</taxon>
        <taxon>Thermodesulfobacteriota</taxon>
        <taxon>Desulfobacteria</taxon>
        <taxon>Desulfobacterales</taxon>
        <taxon>Desulfobacterales incertae sedis</taxon>
        <taxon>Candidatus Desulfatibia</taxon>
    </lineage>
</organism>
<dbReference type="InterPro" id="IPR014958">
    <property type="entry name" value="DGC"/>
</dbReference>
<sequence length="165" mass="18281">MGRSEQNFNLEVQGMKAVCPLGEVVGNKMIAEGKIPVISCEGGCFRGEIARVASHMVAKEEPYSRGCHGEMFTAPRSAMAEWAKKANKVVVIDGCFMHCHGRIMKNVVGHENMIQFDALPMYNKDNNYSDTMLVDEIPEAERKDLARQVADKILANLKDGMVSDM</sequence>
<accession>A0A8J6P0Y7</accession>
<evidence type="ECO:0008006" key="3">
    <source>
        <dbReference type="Google" id="ProtNLM"/>
    </source>
</evidence>
<evidence type="ECO:0000313" key="1">
    <source>
        <dbReference type="EMBL" id="MBC8433719.1"/>
    </source>
</evidence>
<evidence type="ECO:0000313" key="2">
    <source>
        <dbReference type="Proteomes" id="UP000605201"/>
    </source>
</evidence>
<protein>
    <recommendedName>
        <fullName evidence="3">Zinc-binding protein</fullName>
    </recommendedName>
</protein>
<reference evidence="1 2" key="1">
    <citation type="submission" date="2020-08" db="EMBL/GenBank/DDBJ databases">
        <title>Bridging the membrane lipid divide: bacteria of the FCB group superphylum have the potential to synthesize archaeal ether lipids.</title>
        <authorList>
            <person name="Villanueva L."/>
            <person name="Von Meijenfeldt F.A.B."/>
            <person name="Westbye A.B."/>
            <person name="Yadav S."/>
            <person name="Hopmans E.C."/>
            <person name="Dutilh B.E."/>
            <person name="Sinninghe Damste J.S."/>
        </authorList>
    </citation>
    <scope>NUCLEOTIDE SEQUENCE [LARGE SCALE GENOMIC DNA]</scope>
    <source>
        <strain evidence="1">NIOZ-UU17</strain>
    </source>
</reference>
<name>A0A8J6P0Y7_9BACT</name>
<dbReference type="Pfam" id="PF08859">
    <property type="entry name" value="DGC"/>
    <property type="match status" value="1"/>
</dbReference>
<gene>
    <name evidence="1" type="ORF">H8D96_17555</name>
</gene>
<dbReference type="EMBL" id="JACNIG010000325">
    <property type="protein sequence ID" value="MBC8433719.1"/>
    <property type="molecule type" value="Genomic_DNA"/>
</dbReference>
<dbReference type="Proteomes" id="UP000605201">
    <property type="component" value="Unassembled WGS sequence"/>
</dbReference>
<proteinExistence type="predicted"/>
<comment type="caution">
    <text evidence="1">The sequence shown here is derived from an EMBL/GenBank/DDBJ whole genome shotgun (WGS) entry which is preliminary data.</text>
</comment>